<evidence type="ECO:0000313" key="1">
    <source>
        <dbReference type="EMBL" id="CAB4930589.1"/>
    </source>
</evidence>
<accession>A0A6J7IHM5</accession>
<organism evidence="1">
    <name type="scientific">freshwater metagenome</name>
    <dbReference type="NCBI Taxonomy" id="449393"/>
    <lineage>
        <taxon>unclassified sequences</taxon>
        <taxon>metagenomes</taxon>
        <taxon>ecological metagenomes</taxon>
    </lineage>
</organism>
<name>A0A6J7IHM5_9ZZZZ</name>
<dbReference type="AlphaFoldDB" id="A0A6J7IHM5"/>
<dbReference type="EMBL" id="CAFBNB010000109">
    <property type="protein sequence ID" value="CAB4930589.1"/>
    <property type="molecule type" value="Genomic_DNA"/>
</dbReference>
<gene>
    <name evidence="1" type="ORF">UFOPK3720_00695</name>
</gene>
<reference evidence="1" key="1">
    <citation type="submission" date="2020-05" db="EMBL/GenBank/DDBJ databases">
        <authorList>
            <person name="Chiriac C."/>
            <person name="Salcher M."/>
            <person name="Ghai R."/>
            <person name="Kavagutti S V."/>
        </authorList>
    </citation>
    <scope>NUCLEOTIDE SEQUENCE</scope>
</reference>
<proteinExistence type="predicted"/>
<sequence length="88" mass="9393">MREHAISVGRERFDVCLNEPGAGEFAKRTTSDESPAGLNNLVQLHWAEPASVTAGLKPGQQGGRFAIRSSIANYRGSTSAEAGARWPP</sequence>
<protein>
    <submittedName>
        <fullName evidence="1">Unannotated protein</fullName>
    </submittedName>
</protein>